<dbReference type="AlphaFoldDB" id="A0A5P8WF72"/>
<sequence>MANIIGTKGNDTLVSRDFGNTINGEAGNDIITYFYGNDTLTGGGGKDKFVYNLFFRAPITITDFGGIGKGKNPTAAVISEVDTLTFQDYGFTAQNLLLTQNGSNLEITFEGEVGLIPIVILQNFALENLDNLSLSTGATVDLGNIVFAGQSSITDSFDVFNADSTQNTMAMIL</sequence>
<accession>A0A5P8WF72</accession>
<dbReference type="PRINTS" id="PR00313">
    <property type="entry name" value="CABNDNGRPT"/>
</dbReference>
<keyword evidence="2" id="KW-1185">Reference proteome</keyword>
<reference evidence="1 2" key="1">
    <citation type="submission" date="2019-10" db="EMBL/GenBank/DDBJ databases">
        <title>Genomic and transcriptomic insights into the perfect genentic adaptation of a filamentous nitrogen-fixing cyanobacterium to rice fields.</title>
        <authorList>
            <person name="Chen Z."/>
        </authorList>
    </citation>
    <scope>NUCLEOTIDE SEQUENCE [LARGE SCALE GENOMIC DNA]</scope>
    <source>
        <strain evidence="1">CCNUC1</strain>
    </source>
</reference>
<gene>
    <name evidence="1" type="ORF">GXM_08967</name>
</gene>
<dbReference type="InterPro" id="IPR001343">
    <property type="entry name" value="Hemolysn_Ca-bd"/>
</dbReference>
<protein>
    <recommendedName>
        <fullName evidence="3">Calcium-binding protein</fullName>
    </recommendedName>
</protein>
<dbReference type="Pfam" id="PF00353">
    <property type="entry name" value="HemolysinCabind"/>
    <property type="match status" value="2"/>
</dbReference>
<proteinExistence type="predicted"/>
<dbReference type="EMBL" id="CP045227">
    <property type="protein sequence ID" value="QFS51473.1"/>
    <property type="molecule type" value="Genomic_DNA"/>
</dbReference>
<dbReference type="SUPFAM" id="SSF51120">
    <property type="entry name" value="beta-Roll"/>
    <property type="match status" value="1"/>
</dbReference>
<dbReference type="RefSeq" id="WP_152592005.1">
    <property type="nucleotide sequence ID" value="NZ_CP045227.1"/>
</dbReference>
<name>A0A5P8WF72_9NOSO</name>
<dbReference type="GO" id="GO:0005509">
    <property type="term" value="F:calcium ion binding"/>
    <property type="evidence" value="ECO:0007669"/>
    <property type="project" value="InterPro"/>
</dbReference>
<dbReference type="InterPro" id="IPR011049">
    <property type="entry name" value="Serralysin-like_metalloprot_C"/>
</dbReference>
<dbReference type="KEGG" id="nsh:GXM_08967"/>
<evidence type="ECO:0000313" key="2">
    <source>
        <dbReference type="Proteomes" id="UP000326678"/>
    </source>
</evidence>
<dbReference type="Gene3D" id="2.150.10.10">
    <property type="entry name" value="Serralysin-like metalloprotease, C-terminal"/>
    <property type="match status" value="1"/>
</dbReference>
<evidence type="ECO:0000313" key="1">
    <source>
        <dbReference type="EMBL" id="QFS51473.1"/>
    </source>
</evidence>
<dbReference type="Proteomes" id="UP000326678">
    <property type="component" value="Chromosome Gxm2"/>
</dbReference>
<evidence type="ECO:0008006" key="3">
    <source>
        <dbReference type="Google" id="ProtNLM"/>
    </source>
</evidence>
<organism evidence="1 2">
    <name type="scientific">Nostoc sphaeroides CCNUC1</name>
    <dbReference type="NCBI Taxonomy" id="2653204"/>
    <lineage>
        <taxon>Bacteria</taxon>
        <taxon>Bacillati</taxon>
        <taxon>Cyanobacteriota</taxon>
        <taxon>Cyanophyceae</taxon>
        <taxon>Nostocales</taxon>
        <taxon>Nostocaceae</taxon>
        <taxon>Nostoc</taxon>
    </lineage>
</organism>
<dbReference type="InterPro" id="IPR018511">
    <property type="entry name" value="Hemolysin-typ_Ca-bd_CS"/>
</dbReference>
<dbReference type="PROSITE" id="PS00330">
    <property type="entry name" value="HEMOLYSIN_CALCIUM"/>
    <property type="match status" value="1"/>
</dbReference>